<dbReference type="Proteomes" id="UP000664521">
    <property type="component" value="Unassembled WGS sequence"/>
</dbReference>
<name>A0A8H3INE2_9LECA</name>
<evidence type="ECO:0000313" key="1">
    <source>
        <dbReference type="EMBL" id="CAF9921575.1"/>
    </source>
</evidence>
<keyword evidence="2" id="KW-1185">Reference proteome</keyword>
<evidence type="ECO:0000313" key="2">
    <source>
        <dbReference type="Proteomes" id="UP000664521"/>
    </source>
</evidence>
<comment type="caution">
    <text evidence="1">The sequence shown here is derived from an EMBL/GenBank/DDBJ whole genome shotgun (WGS) entry which is preliminary data.</text>
</comment>
<proteinExistence type="predicted"/>
<organism evidence="1 2">
    <name type="scientific">Heterodermia speciosa</name>
    <dbReference type="NCBI Taxonomy" id="116794"/>
    <lineage>
        <taxon>Eukaryota</taxon>
        <taxon>Fungi</taxon>
        <taxon>Dikarya</taxon>
        <taxon>Ascomycota</taxon>
        <taxon>Pezizomycotina</taxon>
        <taxon>Lecanoromycetes</taxon>
        <taxon>OSLEUM clade</taxon>
        <taxon>Lecanoromycetidae</taxon>
        <taxon>Caliciales</taxon>
        <taxon>Physciaceae</taxon>
        <taxon>Heterodermia</taxon>
    </lineage>
</organism>
<gene>
    <name evidence="1" type="ORF">HETSPECPRED_004587</name>
</gene>
<dbReference type="EMBL" id="CAJPDS010000028">
    <property type="protein sequence ID" value="CAF9921575.1"/>
    <property type="molecule type" value="Genomic_DNA"/>
</dbReference>
<accession>A0A8H3INE2</accession>
<dbReference type="AlphaFoldDB" id="A0A8H3INE2"/>
<sequence>MGQHGSTLTFTADEIVRDRWFRFGPIKPPEAEVTLHLDCNPTVGQPNRDRLYVHLKPQGSGKPILTFAKLIPAMLEWITRVAEIEGAWLVPEYICNLDQFAILYIELADAAPAAALDDVTTTA</sequence>
<protein>
    <submittedName>
        <fullName evidence="1">Uncharacterized protein</fullName>
    </submittedName>
</protein>
<reference evidence="1" key="1">
    <citation type="submission" date="2021-03" db="EMBL/GenBank/DDBJ databases">
        <authorList>
            <person name="Tagirdzhanova G."/>
        </authorList>
    </citation>
    <scope>NUCLEOTIDE SEQUENCE</scope>
</reference>